<protein>
    <submittedName>
        <fullName evidence="2">Uncharacterized protein</fullName>
    </submittedName>
</protein>
<evidence type="ECO:0000256" key="1">
    <source>
        <dbReference type="SAM" id="MobiDB-lite"/>
    </source>
</evidence>
<dbReference type="Ensembl" id="ENSSDUT00000029009.1">
    <property type="protein sequence ID" value="ENSSDUP00000028516.1"/>
    <property type="gene ID" value="ENSSDUG00000020591.1"/>
</dbReference>
<dbReference type="Proteomes" id="UP000261420">
    <property type="component" value="Unplaced"/>
</dbReference>
<keyword evidence="3" id="KW-1185">Reference proteome</keyword>
<feature type="region of interest" description="Disordered" evidence="1">
    <location>
        <begin position="70"/>
        <end position="99"/>
    </location>
</feature>
<accession>A0A3B4VCF4</accession>
<reference evidence="2" key="1">
    <citation type="submission" date="2025-08" db="UniProtKB">
        <authorList>
            <consortium name="Ensembl"/>
        </authorList>
    </citation>
    <scope>IDENTIFICATION</scope>
</reference>
<dbReference type="AlphaFoldDB" id="A0A3B4VCF4"/>
<proteinExistence type="predicted"/>
<reference evidence="2" key="2">
    <citation type="submission" date="2025-09" db="UniProtKB">
        <authorList>
            <consortium name="Ensembl"/>
        </authorList>
    </citation>
    <scope>IDENTIFICATION</scope>
</reference>
<dbReference type="GeneTree" id="ENSGT00980000199049"/>
<name>A0A3B4VCF4_SERDU</name>
<sequence>MCTMDGHDHSSREIDIPWLAVQHAQLGVGLLDVVHILHSPVHTVQDNLSVVCNHRVSDDGSGVVEVSKSAEIPLSPGVDNQAPERTSHTHKLIQKASDQ</sequence>
<evidence type="ECO:0000313" key="3">
    <source>
        <dbReference type="Proteomes" id="UP000261420"/>
    </source>
</evidence>
<dbReference type="OMA" id="NDQTPAR"/>
<organism evidence="2 3">
    <name type="scientific">Seriola dumerili</name>
    <name type="common">Greater amberjack</name>
    <name type="synonym">Caranx dumerili</name>
    <dbReference type="NCBI Taxonomy" id="41447"/>
    <lineage>
        <taxon>Eukaryota</taxon>
        <taxon>Metazoa</taxon>
        <taxon>Chordata</taxon>
        <taxon>Craniata</taxon>
        <taxon>Vertebrata</taxon>
        <taxon>Euteleostomi</taxon>
        <taxon>Actinopterygii</taxon>
        <taxon>Neopterygii</taxon>
        <taxon>Teleostei</taxon>
        <taxon>Neoteleostei</taxon>
        <taxon>Acanthomorphata</taxon>
        <taxon>Carangaria</taxon>
        <taxon>Carangiformes</taxon>
        <taxon>Carangidae</taxon>
        <taxon>Seriola</taxon>
    </lineage>
</organism>
<evidence type="ECO:0000313" key="2">
    <source>
        <dbReference type="Ensembl" id="ENSSDUP00000028516.1"/>
    </source>
</evidence>